<dbReference type="PANTHER" id="PTHR33399:SF3">
    <property type="entry name" value="OXYGEN-EVOLVING ENHANCER PROTEIN 3-1, CHLOROPLASTIC"/>
    <property type="match status" value="1"/>
</dbReference>
<sequence>MQVLCASRVLSVTAQAPAPRHGAGPAKVVRPAALEGRRAVLGSLLAGVAALSLAGTPRAQAVELEDYRKARETGFDLIYEARDLNLTQAERDGLTQARTDLGATRKRLQQSEKSIDKDLEQWIRKNYWTEAREQLRRQVGTLRFDVRAVAESLPKAEKKEAFAAGKQFLKQTEALDLALRKKDETKALGLLDSTKSALDTVLAKLG</sequence>
<comment type="similarity">
    <text evidence="9">Belongs to the PsbQ family.</text>
</comment>
<dbReference type="PANTHER" id="PTHR33399">
    <property type="entry name" value="OXYGEN-EVOLVING ENHANCER PROTEIN 3-1, CHLOROPLASTIC"/>
    <property type="match status" value="1"/>
</dbReference>
<dbReference type="GO" id="GO:0005509">
    <property type="term" value="F:calcium ion binding"/>
    <property type="evidence" value="ECO:0007669"/>
    <property type="project" value="InterPro"/>
</dbReference>
<dbReference type="GO" id="GO:0009767">
    <property type="term" value="P:photosynthetic electron transport chain"/>
    <property type="evidence" value="ECO:0007669"/>
    <property type="project" value="TreeGrafter"/>
</dbReference>
<dbReference type="InterPro" id="IPR054099">
    <property type="entry name" value="PSII_PsbQ_pln"/>
</dbReference>
<keyword evidence="3" id="KW-0602">Photosynthesis</keyword>
<dbReference type="InterPro" id="IPR008797">
    <property type="entry name" value="PSII_PsbQ"/>
</dbReference>
<evidence type="ECO:0000256" key="4">
    <source>
        <dbReference type="ARBA" id="ARBA00022640"/>
    </source>
</evidence>
<proteinExistence type="inferred from homology"/>
<evidence type="ECO:0000256" key="1">
    <source>
        <dbReference type="ARBA" id="ARBA00004334"/>
    </source>
</evidence>
<name>A0A1D1ZM78_AUXPR</name>
<dbReference type="InterPro" id="IPR023222">
    <property type="entry name" value="PsbQ-like_dom_sf"/>
</dbReference>
<gene>
    <name evidence="10" type="ORF">g.12890</name>
</gene>
<evidence type="ECO:0000256" key="5">
    <source>
        <dbReference type="ARBA" id="ARBA00022946"/>
    </source>
</evidence>
<organism evidence="10">
    <name type="scientific">Auxenochlorella protothecoides</name>
    <name type="common">Green microalga</name>
    <name type="synonym">Chlorella protothecoides</name>
    <dbReference type="NCBI Taxonomy" id="3075"/>
    <lineage>
        <taxon>Eukaryota</taxon>
        <taxon>Viridiplantae</taxon>
        <taxon>Chlorophyta</taxon>
        <taxon>core chlorophytes</taxon>
        <taxon>Trebouxiophyceae</taxon>
        <taxon>Chlorellales</taxon>
        <taxon>Chlorellaceae</taxon>
        <taxon>Auxenochlorella</taxon>
    </lineage>
</organism>
<accession>A0A1D1ZM78</accession>
<evidence type="ECO:0000256" key="6">
    <source>
        <dbReference type="ARBA" id="ARBA00023078"/>
    </source>
</evidence>
<evidence type="ECO:0000256" key="7">
    <source>
        <dbReference type="ARBA" id="ARBA00023136"/>
    </source>
</evidence>
<dbReference type="Pfam" id="PF05757">
    <property type="entry name" value="PsbQ"/>
    <property type="match status" value="1"/>
</dbReference>
<keyword evidence="5" id="KW-0809">Transit peptide</keyword>
<dbReference type="GO" id="GO:0009535">
    <property type="term" value="C:chloroplast thylakoid membrane"/>
    <property type="evidence" value="ECO:0007669"/>
    <property type="project" value="UniProtKB-SubCell"/>
</dbReference>
<dbReference type="Gene3D" id="1.20.120.290">
    <property type="entry name" value="Oxygen-evolving enhancer protein 3 (PsbQ), four-helix up-down bundle"/>
    <property type="match status" value="1"/>
</dbReference>
<protein>
    <recommendedName>
        <fullName evidence="11">Oxygen-evolving enhancer protein 3, chloroplastic</fullName>
    </recommendedName>
</protein>
<evidence type="ECO:0008006" key="11">
    <source>
        <dbReference type="Google" id="ProtNLM"/>
    </source>
</evidence>
<evidence type="ECO:0000256" key="9">
    <source>
        <dbReference type="ARBA" id="ARBA00035649"/>
    </source>
</evidence>
<keyword evidence="8" id="KW-0604">Photosystem II</keyword>
<keyword evidence="6" id="KW-0793">Thylakoid</keyword>
<evidence type="ECO:0000256" key="3">
    <source>
        <dbReference type="ARBA" id="ARBA00022531"/>
    </source>
</evidence>
<evidence type="ECO:0000313" key="10">
    <source>
        <dbReference type="EMBL" id="JAT67941.1"/>
    </source>
</evidence>
<keyword evidence="7" id="KW-0472">Membrane</keyword>
<dbReference type="AlphaFoldDB" id="A0A1D1ZM78"/>
<keyword evidence="2" id="KW-0150">Chloroplast</keyword>
<reference evidence="10" key="1">
    <citation type="submission" date="2015-08" db="EMBL/GenBank/DDBJ databases">
        <authorList>
            <person name="Babu N.S."/>
            <person name="Beckwith C.J."/>
            <person name="Beseler K.G."/>
            <person name="Brison A."/>
            <person name="Carone J.V."/>
            <person name="Caskin T.P."/>
            <person name="Diamond M."/>
            <person name="Durham M.E."/>
            <person name="Foxe J.M."/>
            <person name="Go M."/>
            <person name="Henderson B.A."/>
            <person name="Jones I.B."/>
            <person name="McGettigan J.A."/>
            <person name="Micheletti S.J."/>
            <person name="Nasrallah M.E."/>
            <person name="Ortiz D."/>
            <person name="Piller C.R."/>
            <person name="Privatt S.R."/>
            <person name="Schneider S.L."/>
            <person name="Sharp S."/>
            <person name="Smith T.C."/>
            <person name="Stanton J.D."/>
            <person name="Ullery H.E."/>
            <person name="Wilson R.J."/>
            <person name="Serrano M.G."/>
            <person name="Buck G."/>
            <person name="Lee V."/>
            <person name="Wang Y."/>
            <person name="Carvalho R."/>
            <person name="Voegtly L."/>
            <person name="Shi R."/>
            <person name="Duckworth R."/>
            <person name="Johnson A."/>
            <person name="Loviza R."/>
            <person name="Walstead R."/>
            <person name="Shah Z."/>
            <person name="Kiflezghi M."/>
            <person name="Wade K."/>
            <person name="Ball S.L."/>
            <person name="Bradley K.W."/>
            <person name="Asai D.J."/>
            <person name="Bowman C.A."/>
            <person name="Russell D.A."/>
            <person name="Pope W.H."/>
            <person name="Jacobs-Sera D."/>
            <person name="Hendrix R.W."/>
            <person name="Hatfull G.F."/>
        </authorList>
    </citation>
    <scope>NUCLEOTIDE SEQUENCE</scope>
</reference>
<dbReference type="GO" id="GO:0009654">
    <property type="term" value="C:photosystem II oxygen evolving complex"/>
    <property type="evidence" value="ECO:0007669"/>
    <property type="project" value="InterPro"/>
</dbReference>
<dbReference type="EMBL" id="GDKF01010681">
    <property type="protein sequence ID" value="JAT67941.1"/>
    <property type="molecule type" value="Transcribed_RNA"/>
</dbReference>
<dbReference type="SUPFAM" id="SSF101112">
    <property type="entry name" value="Oxygen-evolving enhancer protein 3"/>
    <property type="match status" value="1"/>
</dbReference>
<dbReference type="GO" id="GO:0019898">
    <property type="term" value="C:extrinsic component of membrane"/>
    <property type="evidence" value="ECO:0007669"/>
    <property type="project" value="InterPro"/>
</dbReference>
<evidence type="ECO:0000256" key="2">
    <source>
        <dbReference type="ARBA" id="ARBA00022528"/>
    </source>
</evidence>
<evidence type="ECO:0000256" key="8">
    <source>
        <dbReference type="ARBA" id="ARBA00023276"/>
    </source>
</evidence>
<keyword evidence="4" id="KW-0934">Plastid</keyword>
<comment type="subcellular location">
    <subcellularLocation>
        <location evidence="1">Plastid</location>
        <location evidence="1">Chloroplast thylakoid membrane</location>
    </subcellularLocation>
</comment>